<name>A0AAW0TAG5_SCYPA</name>
<sequence>MAGSSNNLSGGGLQCPLCSINNLSQQQFEEHKSSPQHRVKWLKHWYQNNKILLAQNKNGVEIITKGNLDGISTNHQTGQVVVYLPPSGQKVFQLVVKNTGQEPIILRQIEALHSCPSVVVSDNHGVCRGEKYVRVDCNTAARGLGVEQVPIAFQFKAETSDELFFIVRTVQVNVQDQVAEESGPTSVYKRPTPGQLLFISEDSIIPGVPLKKNQRPDGLSKKLPLNNYKYTKSLQLIAQKNFNPRKVTAELREEAKKISDMMKEGLTPQKYSMWYQTMLWLEEMQMELDIRYYSMEEAVLKQVPLRDYSSVPCVELRVPGLAENRPSVLKGDNVLVTHKGKKKPLYAGVVHEVKETSLYLAFGPEFMDTFIDNIRVSVNFQFNRHPLKVSHRALELIQRNPLNYLTFPSAPPAAACPITNIVPYNRKLENNREQMLAVRNIVNRTSRPAPYVVFGPPGTGKTVTIVEAIKQVLKLDPNSRILACTPSNSAADLIAVRLLEHVPSSQIFRMHATSRAISTIPDNLRDVSNVDRGIIYFPQDNKLWEYRIIVCTMVTAARVVSAGMPTGHITHVFLDESGHSMEPEALVPLSGLVSKDTQVVLAGDPHQLGPVIRNPQCFSSHSLFKNYGLDKSHSPAEGFNTQVVTKLLNNYRSHSAILKEPNEIFYNSELKVCGDQMLIHSLCNWEHLPRRQFPLVFHAVKGKDEREGTSPSFFNAQEVSAVVGWVKKLLDSKSPRIAGKDVGVITPYRRQVEKIRSQLRKVRGAENVKVGSPEEFQGDERLVVVISTVRASQDYMADDHVFKLGFLRNPKRFNVAVTRAKALLIIVGCPEILSLDEHWGRLLRYIQQSGGYKGHAFTQNTDLDDIIARFNTLDLRPVLGQDVSAREMAEAPEWRAEH</sequence>
<dbReference type="AlphaFoldDB" id="A0AAW0TAG5"/>
<dbReference type="GO" id="GO:0005524">
    <property type="term" value="F:ATP binding"/>
    <property type="evidence" value="ECO:0007669"/>
    <property type="project" value="UniProtKB-KW"/>
</dbReference>
<organism evidence="17 18">
    <name type="scientific">Scylla paramamosain</name>
    <name type="common">Mud crab</name>
    <dbReference type="NCBI Taxonomy" id="85552"/>
    <lineage>
        <taxon>Eukaryota</taxon>
        <taxon>Metazoa</taxon>
        <taxon>Ecdysozoa</taxon>
        <taxon>Arthropoda</taxon>
        <taxon>Crustacea</taxon>
        <taxon>Multicrustacea</taxon>
        <taxon>Malacostraca</taxon>
        <taxon>Eumalacostraca</taxon>
        <taxon>Eucarida</taxon>
        <taxon>Decapoda</taxon>
        <taxon>Pleocyemata</taxon>
        <taxon>Brachyura</taxon>
        <taxon>Eubrachyura</taxon>
        <taxon>Portunoidea</taxon>
        <taxon>Portunidae</taxon>
        <taxon>Portuninae</taxon>
        <taxon>Scylla</taxon>
    </lineage>
</organism>
<evidence type="ECO:0000259" key="16">
    <source>
        <dbReference type="Pfam" id="PF21635"/>
    </source>
</evidence>
<evidence type="ECO:0000256" key="6">
    <source>
        <dbReference type="ARBA" id="ARBA00022801"/>
    </source>
</evidence>
<dbReference type="Proteomes" id="UP001487740">
    <property type="component" value="Unassembled WGS sequence"/>
</dbReference>
<dbReference type="Pfam" id="PF21633">
    <property type="entry name" value="MOV-10_Ig-like"/>
    <property type="match status" value="1"/>
</dbReference>
<feature type="domain" description="Helicase MOV-10-like beta-barrel" evidence="15">
    <location>
        <begin position="301"/>
        <end position="380"/>
    </location>
</feature>
<dbReference type="SUPFAM" id="SSF52540">
    <property type="entry name" value="P-loop containing nucleoside triphosphate hydrolases"/>
    <property type="match status" value="1"/>
</dbReference>
<comment type="similarity">
    <text evidence="2">Belongs to the DNA2/NAM7 helicase family. SDE3 subfamily.</text>
</comment>
<comment type="caution">
    <text evidence="17">The sequence shown here is derived from an EMBL/GenBank/DDBJ whole genome shotgun (WGS) entry which is preliminary data.</text>
</comment>
<gene>
    <name evidence="17" type="ORF">O3P69_009134</name>
</gene>
<dbReference type="Pfam" id="PF13087">
    <property type="entry name" value="AAA_12"/>
    <property type="match status" value="1"/>
</dbReference>
<dbReference type="GO" id="GO:0003723">
    <property type="term" value="F:RNA binding"/>
    <property type="evidence" value="ECO:0007669"/>
    <property type="project" value="UniProtKB-KW"/>
</dbReference>
<dbReference type="InterPro" id="IPR049079">
    <property type="entry name" value="Mov-10_helical"/>
</dbReference>
<dbReference type="EMBL" id="JARAKH010000035">
    <property type="protein sequence ID" value="KAK8384183.1"/>
    <property type="molecule type" value="Genomic_DNA"/>
</dbReference>
<evidence type="ECO:0000259" key="14">
    <source>
        <dbReference type="Pfam" id="PF21633"/>
    </source>
</evidence>
<dbReference type="InterPro" id="IPR027417">
    <property type="entry name" value="P-loop_NTPase"/>
</dbReference>
<keyword evidence="4" id="KW-0963">Cytoplasm</keyword>
<feature type="domain" description="Helicase MOV-10 Ig-like" evidence="14">
    <location>
        <begin position="55"/>
        <end position="172"/>
    </location>
</feature>
<comment type="catalytic activity">
    <reaction evidence="11">
        <text>ATP + H2O = ADP + phosphate + H(+)</text>
        <dbReference type="Rhea" id="RHEA:13065"/>
        <dbReference type="ChEBI" id="CHEBI:15377"/>
        <dbReference type="ChEBI" id="CHEBI:15378"/>
        <dbReference type="ChEBI" id="CHEBI:30616"/>
        <dbReference type="ChEBI" id="CHEBI:43474"/>
        <dbReference type="ChEBI" id="CHEBI:456216"/>
        <dbReference type="EC" id="3.6.4.13"/>
    </reaction>
</comment>
<keyword evidence="6" id="KW-0378">Hydrolase</keyword>
<evidence type="ECO:0000256" key="2">
    <source>
        <dbReference type="ARBA" id="ARBA00005601"/>
    </source>
</evidence>
<dbReference type="InterPro" id="IPR026122">
    <property type="entry name" value="MOV-10/SDE3_DEXXQ/H-box"/>
</dbReference>
<dbReference type="Pfam" id="PF13086">
    <property type="entry name" value="AAA_11"/>
    <property type="match status" value="2"/>
</dbReference>
<dbReference type="GO" id="GO:0031047">
    <property type="term" value="P:regulatory ncRNA-mediated gene silencing"/>
    <property type="evidence" value="ECO:0007669"/>
    <property type="project" value="UniProtKB-KW"/>
</dbReference>
<dbReference type="GO" id="GO:0036464">
    <property type="term" value="C:cytoplasmic ribonucleoprotein granule"/>
    <property type="evidence" value="ECO:0007669"/>
    <property type="project" value="UniProtKB-SubCell"/>
</dbReference>
<evidence type="ECO:0000256" key="7">
    <source>
        <dbReference type="ARBA" id="ARBA00022806"/>
    </source>
</evidence>
<keyword evidence="5" id="KW-0547">Nucleotide-binding</keyword>
<keyword evidence="18" id="KW-1185">Reference proteome</keyword>
<dbReference type="InterPro" id="IPR049077">
    <property type="entry name" value="MOV-10_Ig-like"/>
</dbReference>
<dbReference type="Pfam" id="PF21635">
    <property type="entry name" value="Mov-10_helical"/>
    <property type="match status" value="1"/>
</dbReference>
<dbReference type="InterPro" id="IPR041677">
    <property type="entry name" value="DNA2/NAM7_AAA_11"/>
</dbReference>
<evidence type="ECO:0000256" key="10">
    <source>
        <dbReference type="ARBA" id="ARBA00023158"/>
    </source>
</evidence>
<dbReference type="EC" id="3.6.4.13" evidence="3"/>
<feature type="domain" description="DNA2/NAM7 helicase-like C-terminal" evidence="13">
    <location>
        <begin position="641"/>
        <end position="829"/>
    </location>
</feature>
<evidence type="ECO:0000256" key="4">
    <source>
        <dbReference type="ARBA" id="ARBA00022490"/>
    </source>
</evidence>
<dbReference type="InterPro" id="IPR047187">
    <property type="entry name" value="SF1_C_Upf1"/>
</dbReference>
<dbReference type="InterPro" id="IPR049080">
    <property type="entry name" value="MOV-10-like_beta-barrel"/>
</dbReference>
<dbReference type="PANTHER" id="PTHR45418:SF1">
    <property type="entry name" value="CANCER_TESTIS ANTIGEN 55"/>
    <property type="match status" value="1"/>
</dbReference>
<dbReference type="Pfam" id="PF21634">
    <property type="entry name" value="MOV-10_beta-barrel"/>
    <property type="match status" value="1"/>
</dbReference>
<keyword evidence="10" id="KW-0943">RNA-mediated gene silencing</keyword>
<comment type="subcellular location">
    <subcellularLocation>
        <location evidence="1">Cytoplasm</location>
        <location evidence="1">Cytoplasmic ribonucleoprotein granule</location>
    </subcellularLocation>
</comment>
<dbReference type="CDD" id="cd18038">
    <property type="entry name" value="DEXXQc_Helz-like"/>
    <property type="match status" value="1"/>
</dbReference>
<keyword evidence="8" id="KW-0067">ATP-binding</keyword>
<evidence type="ECO:0000256" key="5">
    <source>
        <dbReference type="ARBA" id="ARBA00022741"/>
    </source>
</evidence>
<reference evidence="17 18" key="1">
    <citation type="submission" date="2023-03" db="EMBL/GenBank/DDBJ databases">
        <title>High-quality genome of Scylla paramamosain provides insights in environmental adaptation.</title>
        <authorList>
            <person name="Zhang L."/>
        </authorList>
    </citation>
    <scope>NUCLEOTIDE SEQUENCE [LARGE SCALE GENOMIC DNA]</scope>
    <source>
        <strain evidence="17">LZ_2023a</strain>
        <tissue evidence="17">Muscle</tissue>
    </source>
</reference>
<dbReference type="GO" id="GO:0016787">
    <property type="term" value="F:hydrolase activity"/>
    <property type="evidence" value="ECO:0007669"/>
    <property type="project" value="UniProtKB-KW"/>
</dbReference>
<dbReference type="PANTHER" id="PTHR45418">
    <property type="entry name" value="CANCER/TESTIS ANTIGEN 55"/>
    <property type="match status" value="1"/>
</dbReference>
<evidence type="ECO:0000313" key="17">
    <source>
        <dbReference type="EMBL" id="KAK8384183.1"/>
    </source>
</evidence>
<evidence type="ECO:0000256" key="8">
    <source>
        <dbReference type="ARBA" id="ARBA00022840"/>
    </source>
</evidence>
<dbReference type="CDD" id="cd18808">
    <property type="entry name" value="SF1_C_Upf1"/>
    <property type="match status" value="1"/>
</dbReference>
<keyword evidence="9" id="KW-0694">RNA-binding</keyword>
<feature type="domain" description="DNA2/NAM7 helicase helicase" evidence="12">
    <location>
        <begin position="540"/>
        <end position="612"/>
    </location>
</feature>
<evidence type="ECO:0000259" key="13">
    <source>
        <dbReference type="Pfam" id="PF13087"/>
    </source>
</evidence>
<dbReference type="InterPro" id="IPR041679">
    <property type="entry name" value="DNA2/NAM7-like_C"/>
</dbReference>
<dbReference type="Gene3D" id="3.40.50.300">
    <property type="entry name" value="P-loop containing nucleotide triphosphate hydrolases"/>
    <property type="match status" value="2"/>
</dbReference>
<proteinExistence type="inferred from homology"/>
<dbReference type="FunFam" id="3.40.50.300:FF:000608">
    <property type="entry name" value="Mov10 RISC complex RNA helicase"/>
    <property type="match status" value="1"/>
</dbReference>
<evidence type="ECO:0000256" key="11">
    <source>
        <dbReference type="ARBA" id="ARBA00047984"/>
    </source>
</evidence>
<accession>A0AAW0TAG5</accession>
<evidence type="ECO:0000256" key="1">
    <source>
        <dbReference type="ARBA" id="ARBA00004331"/>
    </source>
</evidence>
<feature type="domain" description="DNA2/NAM7 helicase helicase" evidence="12">
    <location>
        <begin position="431"/>
        <end position="517"/>
    </location>
</feature>
<feature type="domain" description="Helicase MOV-10 helical" evidence="16">
    <location>
        <begin position="225"/>
        <end position="291"/>
    </location>
</feature>
<evidence type="ECO:0000259" key="12">
    <source>
        <dbReference type="Pfam" id="PF13086"/>
    </source>
</evidence>
<evidence type="ECO:0000259" key="15">
    <source>
        <dbReference type="Pfam" id="PF21634"/>
    </source>
</evidence>
<evidence type="ECO:0000256" key="9">
    <source>
        <dbReference type="ARBA" id="ARBA00022884"/>
    </source>
</evidence>
<keyword evidence="7" id="KW-0347">Helicase</keyword>
<dbReference type="GO" id="GO:0032574">
    <property type="term" value="F:5'-3' RNA helicase activity"/>
    <property type="evidence" value="ECO:0007669"/>
    <property type="project" value="InterPro"/>
</dbReference>
<protein>
    <recommendedName>
        <fullName evidence="3">RNA helicase</fullName>
        <ecNumber evidence="3">3.6.4.13</ecNumber>
    </recommendedName>
</protein>
<evidence type="ECO:0000256" key="3">
    <source>
        <dbReference type="ARBA" id="ARBA00012552"/>
    </source>
</evidence>
<evidence type="ECO:0000313" key="18">
    <source>
        <dbReference type="Proteomes" id="UP001487740"/>
    </source>
</evidence>